<dbReference type="InterPro" id="IPR019888">
    <property type="entry name" value="Tscrpt_reg_AsnC-like"/>
</dbReference>
<dbReference type="Pfam" id="PF13412">
    <property type="entry name" value="HTH_24"/>
    <property type="match status" value="1"/>
</dbReference>
<organism evidence="5 6">
    <name type="scientific">Bacillus bruguierae</name>
    <dbReference type="NCBI Taxonomy" id="3127667"/>
    <lineage>
        <taxon>Bacteria</taxon>
        <taxon>Bacillati</taxon>
        <taxon>Bacillota</taxon>
        <taxon>Bacilli</taxon>
        <taxon>Bacillales</taxon>
        <taxon>Bacillaceae</taxon>
        <taxon>Bacillus</taxon>
    </lineage>
</organism>
<dbReference type="Pfam" id="PF01037">
    <property type="entry name" value="AsnC_trans_reg"/>
    <property type="match status" value="1"/>
</dbReference>
<dbReference type="InterPro" id="IPR011008">
    <property type="entry name" value="Dimeric_a/b-barrel"/>
</dbReference>
<dbReference type="EMBL" id="JBAWSX010000008">
    <property type="protein sequence ID" value="MEI4802658.1"/>
    <property type="molecule type" value="Genomic_DNA"/>
</dbReference>
<dbReference type="Gene3D" id="1.10.10.10">
    <property type="entry name" value="Winged helix-like DNA-binding domain superfamily/Winged helix DNA-binding domain"/>
    <property type="match status" value="1"/>
</dbReference>
<dbReference type="SMART" id="SM00344">
    <property type="entry name" value="HTH_ASNC"/>
    <property type="match status" value="1"/>
</dbReference>
<gene>
    <name evidence="5" type="ORF">WAZ07_15290</name>
</gene>
<dbReference type="SUPFAM" id="SSF54909">
    <property type="entry name" value="Dimeric alpha+beta barrel"/>
    <property type="match status" value="1"/>
</dbReference>
<dbReference type="PANTHER" id="PTHR30154">
    <property type="entry name" value="LEUCINE-RESPONSIVE REGULATORY PROTEIN"/>
    <property type="match status" value="1"/>
</dbReference>
<evidence type="ECO:0000256" key="1">
    <source>
        <dbReference type="ARBA" id="ARBA00023015"/>
    </source>
</evidence>
<keyword evidence="2" id="KW-0238">DNA-binding</keyword>
<evidence type="ECO:0000313" key="5">
    <source>
        <dbReference type="EMBL" id="MEI4802658.1"/>
    </source>
</evidence>
<evidence type="ECO:0000256" key="2">
    <source>
        <dbReference type="ARBA" id="ARBA00023125"/>
    </source>
</evidence>
<dbReference type="CDD" id="cd00090">
    <property type="entry name" value="HTH_ARSR"/>
    <property type="match status" value="1"/>
</dbReference>
<dbReference type="InterPro" id="IPR000485">
    <property type="entry name" value="AsnC-type_HTH_dom"/>
</dbReference>
<sequence length="147" mass="16835">MDNIDRKILELLQEDGRITIIQLSKKLNLSRPSVNERLRRLQENGVIQGFTARISHEEIGKSTLVIIQIGNLKIECHRFEEIIKKEMDILECHRVTGTNSYFMKVAVASMKDVTALVDRLIPFGQLNTSVVLSSPIMYRPLLPVNDY</sequence>
<reference evidence="5 6" key="1">
    <citation type="submission" date="2024-01" db="EMBL/GenBank/DDBJ databases">
        <title>Seven novel Bacillus-like species.</title>
        <authorList>
            <person name="Liu G."/>
        </authorList>
    </citation>
    <scope>NUCLEOTIDE SEQUENCE [LARGE SCALE GENOMIC DNA]</scope>
    <source>
        <strain evidence="5 6">FJAT-51639</strain>
    </source>
</reference>
<dbReference type="PROSITE" id="PS00519">
    <property type="entry name" value="HTH_ASNC_1"/>
    <property type="match status" value="1"/>
</dbReference>
<dbReference type="PRINTS" id="PR00033">
    <property type="entry name" value="HTHASNC"/>
</dbReference>
<dbReference type="PROSITE" id="PS50956">
    <property type="entry name" value="HTH_ASNC_2"/>
    <property type="match status" value="1"/>
</dbReference>
<protein>
    <submittedName>
        <fullName evidence="5">Lrp/AsnC family transcriptional regulator</fullName>
    </submittedName>
</protein>
<name>A0ABU8FIZ2_9BACI</name>
<dbReference type="PANTHER" id="PTHR30154:SF53">
    <property type="entry name" value="HTH-TYPE TRANSCRIPTIONAL REGULATOR LRPC"/>
    <property type="match status" value="1"/>
</dbReference>
<dbReference type="InterPro" id="IPR011991">
    <property type="entry name" value="ArsR-like_HTH"/>
</dbReference>
<keyword evidence="3" id="KW-0804">Transcription</keyword>
<evidence type="ECO:0000256" key="3">
    <source>
        <dbReference type="ARBA" id="ARBA00023163"/>
    </source>
</evidence>
<dbReference type="InterPro" id="IPR036388">
    <property type="entry name" value="WH-like_DNA-bd_sf"/>
</dbReference>
<dbReference type="InterPro" id="IPR036390">
    <property type="entry name" value="WH_DNA-bd_sf"/>
</dbReference>
<keyword evidence="6" id="KW-1185">Reference proteome</keyword>
<dbReference type="Gene3D" id="3.30.70.920">
    <property type="match status" value="1"/>
</dbReference>
<proteinExistence type="predicted"/>
<evidence type="ECO:0000259" key="4">
    <source>
        <dbReference type="PROSITE" id="PS50956"/>
    </source>
</evidence>
<dbReference type="InterPro" id="IPR019887">
    <property type="entry name" value="Tscrpt_reg_AsnC/Lrp_C"/>
</dbReference>
<comment type="caution">
    <text evidence="5">The sequence shown here is derived from an EMBL/GenBank/DDBJ whole genome shotgun (WGS) entry which is preliminary data.</text>
</comment>
<accession>A0ABU8FIZ2</accession>
<evidence type="ECO:0000313" key="6">
    <source>
        <dbReference type="Proteomes" id="UP001372526"/>
    </source>
</evidence>
<dbReference type="Proteomes" id="UP001372526">
    <property type="component" value="Unassembled WGS sequence"/>
</dbReference>
<dbReference type="RefSeq" id="WP_336473165.1">
    <property type="nucleotide sequence ID" value="NZ_JBAWSX010000008.1"/>
</dbReference>
<dbReference type="InterPro" id="IPR019885">
    <property type="entry name" value="Tscrpt_reg_HTH_AsnC-type_CS"/>
</dbReference>
<feature type="domain" description="HTH asnC-type" evidence="4">
    <location>
        <begin position="1"/>
        <end position="62"/>
    </location>
</feature>
<dbReference type="SUPFAM" id="SSF46785">
    <property type="entry name" value="Winged helix' DNA-binding domain"/>
    <property type="match status" value="1"/>
</dbReference>
<keyword evidence="1" id="KW-0805">Transcription regulation</keyword>